<proteinExistence type="predicted"/>
<name>A0A3B0PS01_MYCSY</name>
<evidence type="ECO:0000256" key="2">
    <source>
        <dbReference type="SAM" id="SignalP"/>
    </source>
</evidence>
<sequence length="149" mass="16262">MIKVKKNKIILLFGIASAALVSTAAISATVVKINSSYLSNQNAFAFNRSRSLELIDRGRAESRFNSNTDNNLEVPQPKKDDPIKPTIVVNPPIVEEKPPVILKPEPPKEEPIVVVAPPVQTPPQSNSSYDGSIIDIQTITSTVSEKSDW</sequence>
<keyword evidence="2" id="KW-0732">Signal</keyword>
<dbReference type="Proteomes" id="UP000259328">
    <property type="component" value="Chromosome"/>
</dbReference>
<evidence type="ECO:0000313" key="4">
    <source>
        <dbReference type="Proteomes" id="UP000259328"/>
    </source>
</evidence>
<protein>
    <submittedName>
        <fullName evidence="3">Uncharacterized protein</fullName>
    </submittedName>
</protein>
<feature type="signal peptide" evidence="2">
    <location>
        <begin position="1"/>
        <end position="24"/>
    </location>
</feature>
<evidence type="ECO:0000256" key="1">
    <source>
        <dbReference type="SAM" id="MobiDB-lite"/>
    </source>
</evidence>
<feature type="chain" id="PRO_5017418940" evidence="2">
    <location>
        <begin position="25"/>
        <end position="149"/>
    </location>
</feature>
<dbReference type="AlphaFoldDB" id="A0A3B0PS01"/>
<organism evidence="3 4">
    <name type="scientific">Mycoplasmopsis synoviae</name>
    <name type="common">Mycoplasma synoviae</name>
    <dbReference type="NCBI Taxonomy" id="2109"/>
    <lineage>
        <taxon>Bacteria</taxon>
        <taxon>Bacillati</taxon>
        <taxon>Mycoplasmatota</taxon>
        <taxon>Mycoplasmoidales</taxon>
        <taxon>Metamycoplasmataceae</taxon>
        <taxon>Mycoplasmopsis</taxon>
    </lineage>
</organism>
<feature type="non-terminal residue" evidence="3">
    <location>
        <position position="149"/>
    </location>
</feature>
<evidence type="ECO:0000313" key="3">
    <source>
        <dbReference type="EMBL" id="SYV92413.1"/>
    </source>
</evidence>
<feature type="region of interest" description="Disordered" evidence="1">
    <location>
        <begin position="63"/>
        <end position="85"/>
    </location>
</feature>
<reference evidence="4" key="1">
    <citation type="submission" date="2018-06" db="EMBL/GenBank/DDBJ databases">
        <authorList>
            <consortium name="Pathogen Informatics"/>
        </authorList>
    </citation>
    <scope>NUCLEOTIDE SEQUENCE [LARGE SCALE GENOMIC DNA]</scope>
    <source>
        <strain evidence="4">NCTC10124</strain>
    </source>
</reference>
<feature type="compositionally biased region" description="Polar residues" evidence="1">
    <location>
        <begin position="63"/>
        <end position="73"/>
    </location>
</feature>
<gene>
    <name evidence="3" type="ORF">NCTC10124_00132</name>
</gene>
<dbReference type="EMBL" id="LS991953">
    <property type="protein sequence ID" value="SYV92413.1"/>
    <property type="molecule type" value="Genomic_DNA"/>
</dbReference>
<accession>A0A3B0PS01</accession>